<comment type="caution">
    <text evidence="1">The sequence shown here is derived from an EMBL/GenBank/DDBJ whole genome shotgun (WGS) entry which is preliminary data.</text>
</comment>
<dbReference type="EMBL" id="MU003535">
    <property type="protein sequence ID" value="KAF2464585.1"/>
    <property type="molecule type" value="Genomic_DNA"/>
</dbReference>
<organism evidence="1 2">
    <name type="scientific">Lindgomyces ingoldianus</name>
    <dbReference type="NCBI Taxonomy" id="673940"/>
    <lineage>
        <taxon>Eukaryota</taxon>
        <taxon>Fungi</taxon>
        <taxon>Dikarya</taxon>
        <taxon>Ascomycota</taxon>
        <taxon>Pezizomycotina</taxon>
        <taxon>Dothideomycetes</taxon>
        <taxon>Pleosporomycetidae</taxon>
        <taxon>Pleosporales</taxon>
        <taxon>Lindgomycetaceae</taxon>
        <taxon>Lindgomyces</taxon>
    </lineage>
</organism>
<evidence type="ECO:0000313" key="2">
    <source>
        <dbReference type="Proteomes" id="UP000799755"/>
    </source>
</evidence>
<protein>
    <submittedName>
        <fullName evidence="1">FAD-binding domain-containing protein</fullName>
    </submittedName>
</protein>
<name>A0ACB6QEK7_9PLEO</name>
<dbReference type="Proteomes" id="UP000799755">
    <property type="component" value="Unassembled WGS sequence"/>
</dbReference>
<reference evidence="1" key="1">
    <citation type="journal article" date="2020" name="Stud. Mycol.">
        <title>101 Dothideomycetes genomes: a test case for predicting lifestyles and emergence of pathogens.</title>
        <authorList>
            <person name="Haridas S."/>
            <person name="Albert R."/>
            <person name="Binder M."/>
            <person name="Bloem J."/>
            <person name="Labutti K."/>
            <person name="Salamov A."/>
            <person name="Andreopoulos B."/>
            <person name="Baker S."/>
            <person name="Barry K."/>
            <person name="Bills G."/>
            <person name="Bluhm B."/>
            <person name="Cannon C."/>
            <person name="Castanera R."/>
            <person name="Culley D."/>
            <person name="Daum C."/>
            <person name="Ezra D."/>
            <person name="Gonzalez J."/>
            <person name="Henrissat B."/>
            <person name="Kuo A."/>
            <person name="Liang C."/>
            <person name="Lipzen A."/>
            <person name="Lutzoni F."/>
            <person name="Magnuson J."/>
            <person name="Mondo S."/>
            <person name="Nolan M."/>
            <person name="Ohm R."/>
            <person name="Pangilinan J."/>
            <person name="Park H.-J."/>
            <person name="Ramirez L."/>
            <person name="Alfaro M."/>
            <person name="Sun H."/>
            <person name="Tritt A."/>
            <person name="Yoshinaga Y."/>
            <person name="Zwiers L.-H."/>
            <person name="Turgeon B."/>
            <person name="Goodwin S."/>
            <person name="Spatafora J."/>
            <person name="Crous P."/>
            <person name="Grigoriev I."/>
        </authorList>
    </citation>
    <scope>NUCLEOTIDE SEQUENCE</scope>
    <source>
        <strain evidence="1">ATCC 200398</strain>
    </source>
</reference>
<evidence type="ECO:0000313" key="1">
    <source>
        <dbReference type="EMBL" id="KAF2464585.1"/>
    </source>
</evidence>
<keyword evidence="2" id="KW-1185">Reference proteome</keyword>
<proteinExistence type="predicted"/>
<gene>
    <name evidence="1" type="ORF">BDR25DRAFT_242245</name>
</gene>
<sequence>MYSSVGAVFCTLLASSSAFQSFELRASTNTSDPSTACSVLKQSYPNITFLPEDDRYTTENEASWTSAAWLGPACIFAPACANQLSFAVKTLVNTSTLFAMRGGGHMPISDAANINSSGVLISSTNLNTLQLSDDKQTMSIGPGPRWGDVFNYLEGTNLTIVGGRLGPVGVPGLLLGGGISWYSYKYGMASAGGKIKAYEAVLADGTIATITANSSYSDLHWALQGGGNSFALITRFDLQTFPSGPTLMAEASYGSSNTTRDAWLSAILNFALTSHEDTSAAIIPVARWGPNSTAPSYETTLFYANSVAPSTGVFAEMVNGNTTTGLKALNGSSTLQPLTLAQYGAAVRPAFKPGGESYGLRQKFRVISTKATMEALRIVHDTYIAGLKSSGIANRLPGFFSGLAFNAVTKTFAEKSAGMPQNVPPEPAFWIEQSLTWEAAEDDKEVEEWLSRVDEEIYEKLEEVGGAGRYVYLNDADKGQAVFEGYGEENVRKLKEIRGKYDPGRVFTELMPGGFKVEGS</sequence>
<accession>A0ACB6QEK7</accession>